<dbReference type="SUPFAM" id="SSF100950">
    <property type="entry name" value="NagB/RpiA/CoA transferase-like"/>
    <property type="match status" value="1"/>
</dbReference>
<dbReference type="FunFam" id="3.40.50.10470:FF:000006">
    <property type="entry name" value="Methylthioribose-1-phosphate isomerase"/>
    <property type="match status" value="1"/>
</dbReference>
<comment type="function">
    <text evidence="3">Catalyzes the interconversion of methylthioribose-1-phosphate (MTR-1-P) into methylthioribulose-1-phosphate (MTRu-1-P).</text>
</comment>
<dbReference type="Proteomes" id="UP001163687">
    <property type="component" value="Chromosome"/>
</dbReference>
<feature type="active site" description="Proton donor" evidence="3">
    <location>
        <position position="236"/>
    </location>
</feature>
<organism evidence="4 5">
    <name type="scientific">Caldinitratiruptor microaerophilus</name>
    <dbReference type="NCBI Taxonomy" id="671077"/>
    <lineage>
        <taxon>Bacteria</taxon>
        <taxon>Bacillati</taxon>
        <taxon>Bacillota</taxon>
        <taxon>Clostridia</taxon>
        <taxon>Eubacteriales</taxon>
        <taxon>Symbiobacteriaceae</taxon>
        <taxon>Caldinitratiruptor</taxon>
    </lineage>
</organism>
<keyword evidence="3" id="KW-0028">Amino-acid biosynthesis</keyword>
<dbReference type="PANTHER" id="PTHR43475:SF1">
    <property type="entry name" value="METHYLTHIORIBOSE-1-PHOSPHATE ISOMERASE"/>
    <property type="match status" value="1"/>
</dbReference>
<evidence type="ECO:0000256" key="2">
    <source>
        <dbReference type="ARBA" id="ARBA00052401"/>
    </source>
</evidence>
<dbReference type="KEGG" id="cmic:caldi_06990"/>
<dbReference type="FunFam" id="1.20.120.420:FF:000003">
    <property type="entry name" value="Methylthioribose-1-phosphate isomerase"/>
    <property type="match status" value="1"/>
</dbReference>
<proteinExistence type="inferred from homology"/>
<dbReference type="EMBL" id="AP025628">
    <property type="protein sequence ID" value="BDG59609.1"/>
    <property type="molecule type" value="Genomic_DNA"/>
</dbReference>
<evidence type="ECO:0000256" key="3">
    <source>
        <dbReference type="HAMAP-Rule" id="MF_01678"/>
    </source>
</evidence>
<evidence type="ECO:0000256" key="1">
    <source>
        <dbReference type="ARBA" id="ARBA00023235"/>
    </source>
</evidence>
<dbReference type="GO" id="GO:0046523">
    <property type="term" value="F:S-methyl-5-thioribose-1-phosphate isomerase activity"/>
    <property type="evidence" value="ECO:0007669"/>
    <property type="project" value="UniProtKB-UniRule"/>
</dbReference>
<gene>
    <name evidence="3 4" type="primary">mtnA</name>
    <name evidence="4" type="ORF">caldi_06990</name>
</gene>
<dbReference type="Gene3D" id="3.40.50.10470">
    <property type="entry name" value="Translation initiation factor eif-2b, domain 2"/>
    <property type="match status" value="1"/>
</dbReference>
<dbReference type="NCBIfam" id="TIGR00512">
    <property type="entry name" value="salvage_mtnA"/>
    <property type="match status" value="1"/>
</dbReference>
<reference evidence="4" key="1">
    <citation type="submission" date="2022-03" db="EMBL/GenBank/DDBJ databases">
        <title>Complete genome sequence of Caldinitratiruptor microaerophilus.</title>
        <authorList>
            <person name="Mukaiyama R."/>
            <person name="Nishiyama T."/>
            <person name="Ueda K."/>
        </authorList>
    </citation>
    <scope>NUCLEOTIDE SEQUENCE</scope>
    <source>
        <strain evidence="4">JCM 16183</strain>
    </source>
</reference>
<dbReference type="AlphaFoldDB" id="A0AA35CIA2"/>
<protein>
    <recommendedName>
        <fullName evidence="3">Methylthioribose-1-phosphate isomerase</fullName>
        <shortName evidence="3">M1Pi</shortName>
        <shortName evidence="3">MTR-1-P isomerase</shortName>
        <ecNumber evidence="3">5.3.1.23</ecNumber>
    </recommendedName>
    <alternativeName>
        <fullName evidence="3">S-methyl-5-thioribose-1-phosphate isomerase</fullName>
    </alternativeName>
</protein>
<dbReference type="NCBIfam" id="NF004326">
    <property type="entry name" value="PRK05720.1"/>
    <property type="match status" value="1"/>
</dbReference>
<dbReference type="InterPro" id="IPR037171">
    <property type="entry name" value="NagB/RpiA_transferase-like"/>
</dbReference>
<evidence type="ECO:0000313" key="4">
    <source>
        <dbReference type="EMBL" id="BDG59609.1"/>
    </source>
</evidence>
<feature type="binding site" evidence="3">
    <location>
        <begin position="46"/>
        <end position="48"/>
    </location>
    <ligand>
        <name>substrate</name>
    </ligand>
</feature>
<feature type="site" description="Transition state stabilizer" evidence="3">
    <location>
        <position position="156"/>
    </location>
</feature>
<dbReference type="NCBIfam" id="TIGR00524">
    <property type="entry name" value="eIF-2B_rel"/>
    <property type="match status" value="1"/>
</dbReference>
<comment type="similarity">
    <text evidence="3">Belongs to the EIF-2B alpha/beta/delta subunits family. MtnA subfamily.</text>
</comment>
<dbReference type="GO" id="GO:0019509">
    <property type="term" value="P:L-methionine salvage from methylthioadenosine"/>
    <property type="evidence" value="ECO:0007669"/>
    <property type="project" value="UniProtKB-UniRule"/>
</dbReference>
<accession>A0AA35CIA2</accession>
<dbReference type="Gene3D" id="1.20.120.420">
    <property type="entry name" value="translation initiation factor eif-2b, domain 1"/>
    <property type="match status" value="1"/>
</dbReference>
<dbReference type="InterPro" id="IPR042529">
    <property type="entry name" value="IF_2B-like_C"/>
</dbReference>
<dbReference type="PANTHER" id="PTHR43475">
    <property type="entry name" value="METHYLTHIORIBOSE-1-PHOSPHATE ISOMERASE"/>
    <property type="match status" value="1"/>
</dbReference>
<dbReference type="InterPro" id="IPR027363">
    <property type="entry name" value="M1Pi_N"/>
</dbReference>
<dbReference type="EC" id="5.3.1.23" evidence="3"/>
<keyword evidence="3" id="KW-0486">Methionine biosynthesis</keyword>
<comment type="pathway">
    <text evidence="3">Amino-acid biosynthesis; L-methionine biosynthesis via salvage pathway; L-methionine from S-methyl-5-thio-alpha-D-ribose 1-phosphate: step 1/6.</text>
</comment>
<dbReference type="InterPro" id="IPR011559">
    <property type="entry name" value="Initiation_fac_2B_a/b/d"/>
</dbReference>
<comment type="catalytic activity">
    <reaction evidence="2 3">
        <text>5-(methylsulfanyl)-alpha-D-ribose 1-phosphate = 5-(methylsulfanyl)-D-ribulose 1-phosphate</text>
        <dbReference type="Rhea" id="RHEA:19989"/>
        <dbReference type="ChEBI" id="CHEBI:58533"/>
        <dbReference type="ChEBI" id="CHEBI:58548"/>
        <dbReference type="EC" id="5.3.1.23"/>
    </reaction>
</comment>
<sequence>MAVAPIEWADGRLRLLDQTRLPGEVRYVEPATAEAVWEAIRALRVRGAPAIGIAAAFGLYLGVRGSEARTREAFLADVRRVAEYLATARPTAVNLSWALRRVQRRVEVLEAPVDTLKAEVLAGALELLEEDRRTCRDIGRRGAPLLAGARAVLTHCNAGGLATAQYGTALAPIYHLHEQGHTLRVYVDETRPLLQGARLTAWELLQAGIPVTLITDSMAAVVLRQRRVDAVIVGADRVASNGDTANKIGTYGLAVLAREHGVPLYVALPTSTFDFSLPDGDRIPIEERSPDEVTHLAGVRTAPEGVDVFNPAFDVTPAHLITAFITEVGVIHPPFGPALAQLRKDLGR</sequence>
<dbReference type="InterPro" id="IPR005251">
    <property type="entry name" value="IF-M1Pi"/>
</dbReference>
<feature type="binding site" evidence="3">
    <location>
        <position position="195"/>
    </location>
    <ligand>
        <name>substrate</name>
    </ligand>
</feature>
<dbReference type="Pfam" id="PF01008">
    <property type="entry name" value="IF-2B"/>
    <property type="match status" value="1"/>
</dbReference>
<dbReference type="InterPro" id="IPR000649">
    <property type="entry name" value="IF-2B-related"/>
</dbReference>
<feature type="binding site" evidence="3">
    <location>
        <position position="89"/>
    </location>
    <ligand>
        <name>substrate</name>
    </ligand>
</feature>
<keyword evidence="5" id="KW-1185">Reference proteome</keyword>
<keyword evidence="1 3" id="KW-0413">Isomerase</keyword>
<feature type="binding site" evidence="3">
    <location>
        <begin position="246"/>
        <end position="247"/>
    </location>
    <ligand>
        <name>substrate</name>
    </ligand>
</feature>
<dbReference type="HAMAP" id="MF_01678">
    <property type="entry name" value="Salvage_MtnA"/>
    <property type="match status" value="1"/>
</dbReference>
<name>A0AA35CIA2_9FIRM</name>
<evidence type="ECO:0000313" key="5">
    <source>
        <dbReference type="Proteomes" id="UP001163687"/>
    </source>
</evidence>